<dbReference type="PANTHER" id="PTHR20883:SF48">
    <property type="entry name" value="ECTOINE DIOXYGENASE"/>
    <property type="match status" value="1"/>
</dbReference>
<gene>
    <name evidence="1" type="ORF">LX16_1209</name>
</gene>
<sequence length="291" mass="33576">MSTLTQDVRMTPEQREAFERDGYIMLKGVLNPDEVAHYSAAIDRAYDREKAAGNLGIDGSLHKLSAVTNCHELAGLINHPKTFPFVWEMIGWNIHIYHSHFDVHPPIRVQKPPRFEWHQDGGRQNRELETDPRPRVSVKVAYWLSDVSEPGRGNLKVVPGSHLTNWIQGPPNRNMEWPDPEGAIEVTAEPGDAIFFDRRIWHARSNNYSDFTRKVVFLGYLPRWIHIRDEVADLPNQPWWNDLDDVQKQLLGAFGNGDGDHQWGHYPKDVPLYNWLAERDLFNPDNPPLKA</sequence>
<dbReference type="AlphaFoldDB" id="A0A562VCB8"/>
<dbReference type="GO" id="GO:0016706">
    <property type="term" value="F:2-oxoglutarate-dependent dioxygenase activity"/>
    <property type="evidence" value="ECO:0007669"/>
    <property type="project" value="UniProtKB-ARBA"/>
</dbReference>
<evidence type="ECO:0000313" key="1">
    <source>
        <dbReference type="EMBL" id="TWJ15498.1"/>
    </source>
</evidence>
<keyword evidence="1" id="KW-0223">Dioxygenase</keyword>
<protein>
    <submittedName>
        <fullName evidence="1">Ectoine hydroxylase-related dioxygenase (Phytanoyl-CoA dioxygenase family)</fullName>
    </submittedName>
</protein>
<reference evidence="1 2" key="1">
    <citation type="journal article" date="2013" name="Stand. Genomic Sci.">
        <title>Genomic Encyclopedia of Type Strains, Phase I: The one thousand microbial genomes (KMG-I) project.</title>
        <authorList>
            <person name="Kyrpides N.C."/>
            <person name="Woyke T."/>
            <person name="Eisen J.A."/>
            <person name="Garrity G."/>
            <person name="Lilburn T.G."/>
            <person name="Beck B.J."/>
            <person name="Whitman W.B."/>
            <person name="Hugenholtz P."/>
            <person name="Klenk H.P."/>
        </authorList>
    </citation>
    <scope>NUCLEOTIDE SEQUENCE [LARGE SCALE GENOMIC DNA]</scope>
    <source>
        <strain evidence="1 2">DSM 45044</strain>
    </source>
</reference>
<keyword evidence="2" id="KW-1185">Reference proteome</keyword>
<dbReference type="SUPFAM" id="SSF51197">
    <property type="entry name" value="Clavaminate synthase-like"/>
    <property type="match status" value="1"/>
</dbReference>
<name>A0A562VCB8_9ACTN</name>
<dbReference type="PANTHER" id="PTHR20883">
    <property type="entry name" value="PHYTANOYL-COA DIOXYGENASE DOMAIN CONTAINING 1"/>
    <property type="match status" value="1"/>
</dbReference>
<dbReference type="InterPro" id="IPR008775">
    <property type="entry name" value="Phytyl_CoA_dOase-like"/>
</dbReference>
<accession>A0A562VCB8</accession>
<dbReference type="GO" id="GO:0005506">
    <property type="term" value="F:iron ion binding"/>
    <property type="evidence" value="ECO:0007669"/>
    <property type="project" value="UniProtKB-ARBA"/>
</dbReference>
<keyword evidence="1" id="KW-0560">Oxidoreductase</keyword>
<organism evidence="1 2">
    <name type="scientific">Stackebrandtia albiflava</name>
    <dbReference type="NCBI Taxonomy" id="406432"/>
    <lineage>
        <taxon>Bacteria</taxon>
        <taxon>Bacillati</taxon>
        <taxon>Actinomycetota</taxon>
        <taxon>Actinomycetes</taxon>
        <taxon>Glycomycetales</taxon>
        <taxon>Glycomycetaceae</taxon>
        <taxon>Stackebrandtia</taxon>
    </lineage>
</organism>
<proteinExistence type="predicted"/>
<evidence type="ECO:0000313" key="2">
    <source>
        <dbReference type="Proteomes" id="UP000321617"/>
    </source>
</evidence>
<dbReference type="Pfam" id="PF05721">
    <property type="entry name" value="PhyH"/>
    <property type="match status" value="1"/>
</dbReference>
<dbReference type="EMBL" id="VLLL01000005">
    <property type="protein sequence ID" value="TWJ15498.1"/>
    <property type="molecule type" value="Genomic_DNA"/>
</dbReference>
<comment type="caution">
    <text evidence="1">The sequence shown here is derived from an EMBL/GenBank/DDBJ whole genome shotgun (WGS) entry which is preliminary data.</text>
</comment>
<dbReference type="Proteomes" id="UP000321617">
    <property type="component" value="Unassembled WGS sequence"/>
</dbReference>
<dbReference type="Gene3D" id="2.60.120.620">
    <property type="entry name" value="q2cbj1_9rhob like domain"/>
    <property type="match status" value="1"/>
</dbReference>